<dbReference type="WBParaSite" id="L893_g21598.t1">
    <property type="protein sequence ID" value="L893_g21598.t1"/>
    <property type="gene ID" value="L893_g21598"/>
</dbReference>
<evidence type="ECO:0000256" key="1">
    <source>
        <dbReference type="SAM" id="SignalP"/>
    </source>
</evidence>
<sequence>MVGPLYVALLLGFFAVQLDAVKIAVFTRDMASSHVIWHKRVSETLAKAGHNVTIIKLTGSVPSKKPDIPIDPSVTVWNVPSGGALNQMANYRSIHSNMAFT</sequence>
<evidence type="ECO:0000313" key="3">
    <source>
        <dbReference type="WBParaSite" id="L893_g21598.t1"/>
    </source>
</evidence>
<dbReference type="Proteomes" id="UP000095287">
    <property type="component" value="Unplaced"/>
</dbReference>
<name>A0A1I7Z0P8_9BILA</name>
<proteinExistence type="predicted"/>
<keyword evidence="2" id="KW-1185">Reference proteome</keyword>
<accession>A0A1I7Z0P8</accession>
<organism evidence="2 3">
    <name type="scientific">Steinernema glaseri</name>
    <dbReference type="NCBI Taxonomy" id="37863"/>
    <lineage>
        <taxon>Eukaryota</taxon>
        <taxon>Metazoa</taxon>
        <taxon>Ecdysozoa</taxon>
        <taxon>Nematoda</taxon>
        <taxon>Chromadorea</taxon>
        <taxon>Rhabditida</taxon>
        <taxon>Tylenchina</taxon>
        <taxon>Panagrolaimomorpha</taxon>
        <taxon>Strongyloidoidea</taxon>
        <taxon>Steinernematidae</taxon>
        <taxon>Steinernema</taxon>
    </lineage>
</organism>
<reference evidence="3" key="1">
    <citation type="submission" date="2016-11" db="UniProtKB">
        <authorList>
            <consortium name="WormBaseParasite"/>
        </authorList>
    </citation>
    <scope>IDENTIFICATION</scope>
</reference>
<keyword evidence="1" id="KW-0732">Signal</keyword>
<feature type="chain" id="PRO_5009312820" evidence="1">
    <location>
        <begin position="21"/>
        <end position="101"/>
    </location>
</feature>
<feature type="signal peptide" evidence="1">
    <location>
        <begin position="1"/>
        <end position="20"/>
    </location>
</feature>
<protein>
    <submittedName>
        <fullName evidence="3">Glyco_trans_4-like_N domain-containing protein</fullName>
    </submittedName>
</protein>
<dbReference type="AlphaFoldDB" id="A0A1I7Z0P8"/>
<dbReference type="SUPFAM" id="SSF53756">
    <property type="entry name" value="UDP-Glycosyltransferase/glycogen phosphorylase"/>
    <property type="match status" value="1"/>
</dbReference>
<evidence type="ECO:0000313" key="2">
    <source>
        <dbReference type="Proteomes" id="UP000095287"/>
    </source>
</evidence>